<dbReference type="Proteomes" id="UP000317036">
    <property type="component" value="Unassembled WGS sequence"/>
</dbReference>
<protein>
    <recommendedName>
        <fullName evidence="3">PIG-L family deacetylase</fullName>
    </recommendedName>
</protein>
<dbReference type="InterPro" id="IPR024078">
    <property type="entry name" value="LmbE-like_dom_sf"/>
</dbReference>
<evidence type="ECO:0000313" key="2">
    <source>
        <dbReference type="Proteomes" id="UP000317036"/>
    </source>
</evidence>
<sequence>MNVFLYSGQRVLILAPHADDETLGCAGVVQKYVSHGSDVRIVIASLTLSKSKRYHKEEKSYDTYSGIKRISELKEAMDLLGVVDYHILYPDHTGKQLYDSKLDRIPRAALVTNLEHHIEEFRPTVLYIPSITKHQDHEALHQAAIAAARPYFWNGTVLVYETDGELSFQPNLYISLTEEEMALKMKALEAYKTQIGSNRHPVHPESLLHKAKFRGNQIYEEFAEAFQIIRMKG</sequence>
<dbReference type="GO" id="GO:0016811">
    <property type="term" value="F:hydrolase activity, acting on carbon-nitrogen (but not peptide) bonds, in linear amides"/>
    <property type="evidence" value="ECO:0007669"/>
    <property type="project" value="TreeGrafter"/>
</dbReference>
<keyword evidence="2" id="KW-1185">Reference proteome</keyword>
<dbReference type="AlphaFoldDB" id="A0A559KIR4"/>
<organism evidence="1 2">
    <name type="scientific">Paenibacillus cremeus</name>
    <dbReference type="NCBI Taxonomy" id="2163881"/>
    <lineage>
        <taxon>Bacteria</taxon>
        <taxon>Bacillati</taxon>
        <taxon>Bacillota</taxon>
        <taxon>Bacilli</taxon>
        <taxon>Bacillales</taxon>
        <taxon>Paenibacillaceae</taxon>
        <taxon>Paenibacillus</taxon>
    </lineage>
</organism>
<dbReference type="SUPFAM" id="SSF102588">
    <property type="entry name" value="LmbE-like"/>
    <property type="match status" value="1"/>
</dbReference>
<comment type="caution">
    <text evidence="1">The sequence shown here is derived from an EMBL/GenBank/DDBJ whole genome shotgun (WGS) entry which is preliminary data.</text>
</comment>
<evidence type="ECO:0008006" key="3">
    <source>
        <dbReference type="Google" id="ProtNLM"/>
    </source>
</evidence>
<dbReference type="PANTHER" id="PTHR12993:SF11">
    <property type="entry name" value="N-ACETYLGLUCOSAMINYL-PHOSPHATIDYLINOSITOL DE-N-ACETYLASE"/>
    <property type="match status" value="1"/>
</dbReference>
<dbReference type="InterPro" id="IPR003737">
    <property type="entry name" value="GlcNAc_PI_deacetylase-related"/>
</dbReference>
<accession>A0A559KIR4</accession>
<dbReference type="EMBL" id="VNJI01000001">
    <property type="protein sequence ID" value="TVY12024.1"/>
    <property type="molecule type" value="Genomic_DNA"/>
</dbReference>
<evidence type="ECO:0000313" key="1">
    <source>
        <dbReference type="EMBL" id="TVY12024.1"/>
    </source>
</evidence>
<name>A0A559KIR4_9BACL</name>
<dbReference type="Gene3D" id="3.40.50.10320">
    <property type="entry name" value="LmbE-like"/>
    <property type="match status" value="1"/>
</dbReference>
<dbReference type="OrthoDB" id="9790023at2"/>
<dbReference type="PANTHER" id="PTHR12993">
    <property type="entry name" value="N-ACETYLGLUCOSAMINYL-PHOSPHATIDYLINOSITOL DE-N-ACETYLASE-RELATED"/>
    <property type="match status" value="1"/>
</dbReference>
<dbReference type="RefSeq" id="WP_144842609.1">
    <property type="nucleotide sequence ID" value="NZ_VNJI01000001.1"/>
</dbReference>
<reference evidence="1 2" key="1">
    <citation type="submission" date="2019-07" db="EMBL/GenBank/DDBJ databases">
        <authorList>
            <person name="Kim J."/>
        </authorList>
    </citation>
    <scope>NUCLEOTIDE SEQUENCE [LARGE SCALE GENOMIC DNA]</scope>
    <source>
        <strain evidence="1 2">JC52</strain>
    </source>
</reference>
<dbReference type="Pfam" id="PF02585">
    <property type="entry name" value="PIG-L"/>
    <property type="match status" value="1"/>
</dbReference>
<gene>
    <name evidence="1" type="ORF">FPZ49_01760</name>
</gene>
<proteinExistence type="predicted"/>